<dbReference type="InterPro" id="IPR011607">
    <property type="entry name" value="MGS-like_dom"/>
</dbReference>
<dbReference type="FunFam" id="3.40.140.20:FF:000002">
    <property type="entry name" value="Bifunctional purine biosynthesis protein PurH"/>
    <property type="match status" value="1"/>
</dbReference>
<evidence type="ECO:0000313" key="13">
    <source>
        <dbReference type="Proteomes" id="UP000177309"/>
    </source>
</evidence>
<dbReference type="SMART" id="SM00851">
    <property type="entry name" value="MGS"/>
    <property type="match status" value="1"/>
</dbReference>
<evidence type="ECO:0000256" key="7">
    <source>
        <dbReference type="ARBA" id="ARBA00023268"/>
    </source>
</evidence>
<dbReference type="HAMAP" id="MF_00139">
    <property type="entry name" value="PurH"/>
    <property type="match status" value="1"/>
</dbReference>
<dbReference type="Proteomes" id="UP000177309">
    <property type="component" value="Unassembled WGS sequence"/>
</dbReference>
<evidence type="ECO:0000313" key="12">
    <source>
        <dbReference type="EMBL" id="OGC34772.1"/>
    </source>
</evidence>
<dbReference type="InterPro" id="IPR016193">
    <property type="entry name" value="Cytidine_deaminase-like"/>
</dbReference>
<evidence type="ECO:0000256" key="6">
    <source>
        <dbReference type="ARBA" id="ARBA00022801"/>
    </source>
</evidence>
<evidence type="ECO:0000256" key="8">
    <source>
        <dbReference type="ARBA" id="ARBA00050488"/>
    </source>
</evidence>
<dbReference type="NCBIfam" id="NF002049">
    <property type="entry name" value="PRK00881.1"/>
    <property type="match status" value="1"/>
</dbReference>
<dbReference type="Gene3D" id="3.40.140.20">
    <property type="match status" value="2"/>
</dbReference>
<evidence type="ECO:0000259" key="11">
    <source>
        <dbReference type="PROSITE" id="PS51855"/>
    </source>
</evidence>
<dbReference type="EC" id="2.1.2.3" evidence="10"/>
<organism evidence="12 13">
    <name type="scientific">candidate division WOR-1 bacterium RIFOXYC2_FULL_41_25</name>
    <dbReference type="NCBI Taxonomy" id="1802586"/>
    <lineage>
        <taxon>Bacteria</taxon>
        <taxon>Bacillati</taxon>
        <taxon>Saganbacteria</taxon>
    </lineage>
</organism>
<comment type="catalytic activity">
    <reaction evidence="9 10">
        <text>IMP + H2O = 5-formamido-1-(5-phospho-D-ribosyl)imidazole-4-carboxamide</text>
        <dbReference type="Rhea" id="RHEA:18445"/>
        <dbReference type="ChEBI" id="CHEBI:15377"/>
        <dbReference type="ChEBI" id="CHEBI:58053"/>
        <dbReference type="ChEBI" id="CHEBI:58467"/>
        <dbReference type="EC" id="3.5.4.10"/>
    </reaction>
</comment>
<dbReference type="NCBIfam" id="TIGR00355">
    <property type="entry name" value="purH"/>
    <property type="match status" value="1"/>
</dbReference>
<dbReference type="InterPro" id="IPR002695">
    <property type="entry name" value="PurH-like"/>
</dbReference>
<dbReference type="Gene3D" id="3.40.50.1380">
    <property type="entry name" value="Methylglyoxal synthase-like domain"/>
    <property type="match status" value="1"/>
</dbReference>
<dbReference type="SUPFAM" id="SSF53927">
    <property type="entry name" value="Cytidine deaminase-like"/>
    <property type="match status" value="1"/>
</dbReference>
<evidence type="ECO:0000256" key="3">
    <source>
        <dbReference type="ARBA" id="ARBA00007667"/>
    </source>
</evidence>
<gene>
    <name evidence="10" type="primary">purH</name>
    <name evidence="12" type="ORF">A2462_03500</name>
</gene>
<reference evidence="12 13" key="1">
    <citation type="journal article" date="2016" name="Nat. Commun.">
        <title>Thousands of microbial genomes shed light on interconnected biogeochemical processes in an aquifer system.</title>
        <authorList>
            <person name="Anantharaman K."/>
            <person name="Brown C.T."/>
            <person name="Hug L.A."/>
            <person name="Sharon I."/>
            <person name="Castelle C.J."/>
            <person name="Probst A.J."/>
            <person name="Thomas B.C."/>
            <person name="Singh A."/>
            <person name="Wilkins M.J."/>
            <person name="Karaoz U."/>
            <person name="Brodie E.L."/>
            <person name="Williams K.H."/>
            <person name="Hubbard S.S."/>
            <person name="Banfield J.F."/>
        </authorList>
    </citation>
    <scope>NUCLEOTIDE SEQUENCE [LARGE SCALE GENOMIC DNA]</scope>
</reference>
<comment type="catalytic activity">
    <reaction evidence="8 10">
        <text>(6R)-10-formyltetrahydrofolate + 5-amino-1-(5-phospho-beta-D-ribosyl)imidazole-4-carboxamide = 5-formamido-1-(5-phospho-D-ribosyl)imidazole-4-carboxamide + (6S)-5,6,7,8-tetrahydrofolate</text>
        <dbReference type="Rhea" id="RHEA:22192"/>
        <dbReference type="ChEBI" id="CHEBI:57453"/>
        <dbReference type="ChEBI" id="CHEBI:58467"/>
        <dbReference type="ChEBI" id="CHEBI:58475"/>
        <dbReference type="ChEBI" id="CHEBI:195366"/>
        <dbReference type="EC" id="2.1.2.3"/>
    </reaction>
</comment>
<dbReference type="InterPro" id="IPR036914">
    <property type="entry name" value="MGS-like_dom_sf"/>
</dbReference>
<sequence length="525" mass="57846">MKTEKQKRYALLSVSNKKGLDKFAKELRELGFELISSGGTAKFLRKAGVRVTEVSKLTKYPHMLDGRVKTLHPVIHGGILADQSNPQHLKELSKFGINPFQIVVCNLYPFEQVTSKQKFTHQEAIENIDIGGPTMVRASAKNYMSVAIVVDPDDYKGVVEELKTADCKLSLATKEKLSLKAFQHTKYYDSIIVRYLASQMVASDEFPKETELLLEKVQDLRYGENPHQKAAFYREIGNGNRDLGPKVANAKQLHGKELSFNNIVDMEAAWQCANYFADTTVAIIKHTNPCGVARGKTVLSAYKKALACDPVSAFGGIVASNRRIDEETAKEMHSLFIEVVIAPAYTPAALEVLKQKKNIRLIEMGEQSMGKSFKGLDYKRVSGGMLVQQPDVAQLAINEIKVVTNKQPSLAEMEDLFFAWGVAKHVKSNTIVFVKNGVAMGIGAGQMSRIEAAGLAVQRSRTDIKGAVLASDAFFPFADVVELAAKHGISAIIQPGGSKRDQESIDKANEAGLAMVFTGRRHFKH</sequence>
<dbReference type="FunFam" id="3.40.50.1380:FF:000001">
    <property type="entry name" value="Bifunctional purine biosynthesis protein PurH"/>
    <property type="match status" value="1"/>
</dbReference>
<evidence type="ECO:0000256" key="4">
    <source>
        <dbReference type="ARBA" id="ARBA00022679"/>
    </source>
</evidence>
<dbReference type="PROSITE" id="PS51855">
    <property type="entry name" value="MGS"/>
    <property type="match status" value="1"/>
</dbReference>
<dbReference type="PANTHER" id="PTHR11692:SF0">
    <property type="entry name" value="BIFUNCTIONAL PURINE BIOSYNTHESIS PROTEIN ATIC"/>
    <property type="match status" value="1"/>
</dbReference>
<dbReference type="GO" id="GO:0004643">
    <property type="term" value="F:phosphoribosylaminoimidazolecarboxamide formyltransferase activity"/>
    <property type="evidence" value="ECO:0007669"/>
    <property type="project" value="UniProtKB-UniRule"/>
</dbReference>
<comment type="similarity">
    <text evidence="3 10">Belongs to the PurH family.</text>
</comment>
<dbReference type="GO" id="GO:0003937">
    <property type="term" value="F:IMP cyclohydrolase activity"/>
    <property type="evidence" value="ECO:0007669"/>
    <property type="project" value="UniProtKB-UniRule"/>
</dbReference>
<dbReference type="CDD" id="cd01421">
    <property type="entry name" value="IMPCH"/>
    <property type="match status" value="1"/>
</dbReference>
<dbReference type="InterPro" id="IPR024051">
    <property type="entry name" value="AICAR_Tfase_dup_dom_sf"/>
</dbReference>
<evidence type="ECO:0000256" key="2">
    <source>
        <dbReference type="ARBA" id="ARBA00004954"/>
    </source>
</evidence>
<dbReference type="EC" id="3.5.4.10" evidence="10"/>
<dbReference type="SMART" id="SM00798">
    <property type="entry name" value="AICARFT_IMPCHas"/>
    <property type="match status" value="1"/>
</dbReference>
<proteinExistence type="inferred from homology"/>
<comment type="caution">
    <text evidence="12">The sequence shown here is derived from an EMBL/GenBank/DDBJ whole genome shotgun (WGS) entry which is preliminary data.</text>
</comment>
<comment type="domain">
    <text evidence="10">The IMP cyclohydrolase activity resides in the N-terminal region.</text>
</comment>
<dbReference type="Pfam" id="PF01808">
    <property type="entry name" value="AICARFT_IMPCHas"/>
    <property type="match status" value="1"/>
</dbReference>
<name>A0A1F4TPX4_UNCSA</name>
<evidence type="ECO:0000256" key="9">
    <source>
        <dbReference type="ARBA" id="ARBA00050687"/>
    </source>
</evidence>
<protein>
    <recommendedName>
        <fullName evidence="10">Bifunctional purine biosynthesis protein PurH</fullName>
    </recommendedName>
    <domain>
        <recommendedName>
            <fullName evidence="10">Phosphoribosylaminoimidazolecarboxamide formyltransferase</fullName>
            <ecNumber evidence="10">2.1.2.3</ecNumber>
        </recommendedName>
        <alternativeName>
            <fullName evidence="10">AICAR transformylase</fullName>
        </alternativeName>
    </domain>
    <domain>
        <recommendedName>
            <fullName evidence="10">IMP cyclohydrolase</fullName>
            <ecNumber evidence="10">3.5.4.10</ecNumber>
        </recommendedName>
        <alternativeName>
            <fullName evidence="10">ATIC</fullName>
        </alternativeName>
        <alternativeName>
            <fullName evidence="10">IMP synthase</fullName>
        </alternativeName>
        <alternativeName>
            <fullName evidence="10">Inosinicase</fullName>
        </alternativeName>
    </domain>
</protein>
<keyword evidence="5 10" id="KW-0658">Purine biosynthesis</keyword>
<keyword evidence="7 10" id="KW-0511">Multifunctional enzyme</keyword>
<dbReference type="GO" id="GO:0006189">
    <property type="term" value="P:'de novo' IMP biosynthetic process"/>
    <property type="evidence" value="ECO:0007669"/>
    <property type="project" value="UniProtKB-UniRule"/>
</dbReference>
<dbReference type="AlphaFoldDB" id="A0A1F4TPX4"/>
<dbReference type="EMBL" id="MEUI01000013">
    <property type="protein sequence ID" value="OGC34772.1"/>
    <property type="molecule type" value="Genomic_DNA"/>
</dbReference>
<dbReference type="PIRSF" id="PIRSF000414">
    <property type="entry name" value="AICARFT_IMPCHas"/>
    <property type="match status" value="1"/>
</dbReference>
<feature type="domain" description="MGS-like" evidence="11">
    <location>
        <begin position="1"/>
        <end position="150"/>
    </location>
</feature>
<dbReference type="Pfam" id="PF02142">
    <property type="entry name" value="MGS"/>
    <property type="match status" value="1"/>
</dbReference>
<keyword evidence="6 10" id="KW-0378">Hydrolase</keyword>
<dbReference type="FunFam" id="3.40.140.20:FF:000001">
    <property type="entry name" value="Bifunctional purine biosynthesis protein PurH"/>
    <property type="match status" value="1"/>
</dbReference>
<comment type="pathway">
    <text evidence="1 10">Purine metabolism; IMP biosynthesis via de novo pathway; IMP from 5-formamido-1-(5-phospho-D-ribosyl)imidazole-4-carboxamide: step 1/1.</text>
</comment>
<dbReference type="GO" id="GO:0005829">
    <property type="term" value="C:cytosol"/>
    <property type="evidence" value="ECO:0007669"/>
    <property type="project" value="TreeGrafter"/>
</dbReference>
<evidence type="ECO:0000256" key="5">
    <source>
        <dbReference type="ARBA" id="ARBA00022755"/>
    </source>
</evidence>
<evidence type="ECO:0000256" key="1">
    <source>
        <dbReference type="ARBA" id="ARBA00004844"/>
    </source>
</evidence>
<dbReference type="PANTHER" id="PTHR11692">
    <property type="entry name" value="BIFUNCTIONAL PURINE BIOSYNTHESIS PROTEIN PURH"/>
    <property type="match status" value="1"/>
</dbReference>
<accession>A0A1F4TPX4</accession>
<evidence type="ECO:0000256" key="10">
    <source>
        <dbReference type="HAMAP-Rule" id="MF_00139"/>
    </source>
</evidence>
<keyword evidence="4 10" id="KW-0808">Transferase</keyword>
<dbReference type="UniPathway" id="UPA00074">
    <property type="reaction ID" value="UER00133"/>
</dbReference>
<dbReference type="SUPFAM" id="SSF52335">
    <property type="entry name" value="Methylglyoxal synthase-like"/>
    <property type="match status" value="1"/>
</dbReference>
<comment type="pathway">
    <text evidence="2 10">Purine metabolism; IMP biosynthesis via de novo pathway; 5-formamido-1-(5-phospho-D-ribosyl)imidazole-4-carboxamide from 5-amino-1-(5-phospho-D-ribosyl)imidazole-4-carboxamide (10-formyl THF route): step 1/1.</text>
</comment>